<dbReference type="InterPro" id="IPR001048">
    <property type="entry name" value="Asp/Glu/Uridylate_kinase"/>
</dbReference>
<evidence type="ECO:0000259" key="10">
    <source>
        <dbReference type="Pfam" id="PF00696"/>
    </source>
</evidence>
<dbReference type="PATRIC" id="fig|520767.4.peg.1167"/>
<dbReference type="InterPro" id="IPR003964">
    <property type="entry name" value="Carb_kinase"/>
</dbReference>
<evidence type="ECO:0000256" key="7">
    <source>
        <dbReference type="ARBA" id="ARBA00048467"/>
    </source>
</evidence>
<keyword evidence="12" id="KW-1185">Reference proteome</keyword>
<name>A0A162MNX0_9FIRM</name>
<keyword evidence="5 9" id="KW-0808">Transferase</keyword>
<comment type="catalytic activity">
    <reaction evidence="7">
        <text>hydrogencarbonate + NH4(+) + ATP = carbamoyl phosphate + ADP + H2O + H(+)</text>
        <dbReference type="Rhea" id="RHEA:10152"/>
        <dbReference type="ChEBI" id="CHEBI:15377"/>
        <dbReference type="ChEBI" id="CHEBI:15378"/>
        <dbReference type="ChEBI" id="CHEBI:17544"/>
        <dbReference type="ChEBI" id="CHEBI:28938"/>
        <dbReference type="ChEBI" id="CHEBI:30616"/>
        <dbReference type="ChEBI" id="CHEBI:58228"/>
        <dbReference type="ChEBI" id="CHEBI:456216"/>
        <dbReference type="EC" id="2.7.2.2"/>
    </reaction>
</comment>
<evidence type="ECO:0000256" key="6">
    <source>
        <dbReference type="ARBA" id="ARBA00022777"/>
    </source>
</evidence>
<dbReference type="RefSeq" id="WP_068748197.1">
    <property type="nucleotide sequence ID" value="NZ_LOHZ01000025.1"/>
</dbReference>
<dbReference type="NCBIfam" id="NF009007">
    <property type="entry name" value="PRK12352.1"/>
    <property type="match status" value="1"/>
</dbReference>
<dbReference type="GO" id="GO:0008804">
    <property type="term" value="F:carbamate kinase activity"/>
    <property type="evidence" value="ECO:0007669"/>
    <property type="project" value="UniProtKB-UniRule"/>
</dbReference>
<proteinExistence type="inferred from homology"/>
<evidence type="ECO:0000256" key="1">
    <source>
        <dbReference type="ARBA" id="ARBA00005118"/>
    </source>
</evidence>
<dbReference type="AlphaFoldDB" id="A0A162MNX0"/>
<evidence type="ECO:0000256" key="4">
    <source>
        <dbReference type="ARBA" id="ARBA00022503"/>
    </source>
</evidence>
<dbReference type="GO" id="GO:0019546">
    <property type="term" value="P:L-arginine deiminase pathway"/>
    <property type="evidence" value="ECO:0007669"/>
    <property type="project" value="TreeGrafter"/>
</dbReference>
<dbReference type="InterPro" id="IPR036393">
    <property type="entry name" value="AceGlu_kinase-like_sf"/>
</dbReference>
<comment type="pathway">
    <text evidence="1">Metabolic intermediate metabolism; carbamoyl phosphate degradation; CO(2) and NH(3) from carbamoyl phosphate: step 1/1.</text>
</comment>
<feature type="domain" description="Aspartate/glutamate/uridylate kinase" evidence="10">
    <location>
        <begin position="4"/>
        <end position="297"/>
    </location>
</feature>
<organism evidence="11 12">
    <name type="scientific">Thermovenabulum gondwanense</name>
    <dbReference type="NCBI Taxonomy" id="520767"/>
    <lineage>
        <taxon>Bacteria</taxon>
        <taxon>Bacillati</taxon>
        <taxon>Bacillota</taxon>
        <taxon>Clostridia</taxon>
        <taxon>Thermosediminibacterales</taxon>
        <taxon>Thermosediminibacteraceae</taxon>
        <taxon>Thermovenabulum</taxon>
    </lineage>
</organism>
<dbReference type="SUPFAM" id="SSF53633">
    <property type="entry name" value="Carbamate kinase-like"/>
    <property type="match status" value="1"/>
</dbReference>
<evidence type="ECO:0000256" key="3">
    <source>
        <dbReference type="ARBA" id="ARBA00013070"/>
    </source>
</evidence>
<evidence type="ECO:0000256" key="5">
    <source>
        <dbReference type="ARBA" id="ARBA00022679"/>
    </source>
</evidence>
<comment type="caution">
    <text evidence="11">The sequence shown here is derived from an EMBL/GenBank/DDBJ whole genome shotgun (WGS) entry which is preliminary data.</text>
</comment>
<evidence type="ECO:0000313" key="11">
    <source>
        <dbReference type="EMBL" id="KYO66823.1"/>
    </source>
</evidence>
<evidence type="ECO:0000256" key="2">
    <source>
        <dbReference type="ARBA" id="ARBA00011066"/>
    </source>
</evidence>
<dbReference type="UniPathway" id="UPA00996">
    <property type="reaction ID" value="UER00366"/>
</dbReference>
<comment type="similarity">
    <text evidence="2 9">Belongs to the carbamate kinase family.</text>
</comment>
<dbReference type="Gene3D" id="3.40.1160.10">
    <property type="entry name" value="Acetylglutamate kinase-like"/>
    <property type="match status" value="1"/>
</dbReference>
<dbReference type="Proteomes" id="UP000075737">
    <property type="component" value="Unassembled WGS sequence"/>
</dbReference>
<accession>A0A162MNX0</accession>
<dbReference type="OrthoDB" id="9766717at2"/>
<reference evidence="11 12" key="1">
    <citation type="submission" date="2015-12" db="EMBL/GenBank/DDBJ databases">
        <title>Draft genome of Thermovenabulum gondwanense isolated from a red thermophilic microbial mat colonisisng an outflow channel of a bore well.</title>
        <authorList>
            <person name="Patel B.K."/>
        </authorList>
    </citation>
    <scope>NUCLEOTIDE SEQUENCE [LARGE SCALE GENOMIC DNA]</scope>
    <source>
        <strain evidence="11 12">R270</strain>
    </source>
</reference>
<dbReference type="EMBL" id="LOHZ01000025">
    <property type="protein sequence ID" value="KYO66823.1"/>
    <property type="molecule type" value="Genomic_DNA"/>
</dbReference>
<dbReference type="PANTHER" id="PTHR30409:SF1">
    <property type="entry name" value="CARBAMATE KINASE-RELATED"/>
    <property type="match status" value="1"/>
</dbReference>
<dbReference type="PANTHER" id="PTHR30409">
    <property type="entry name" value="CARBAMATE KINASE"/>
    <property type="match status" value="1"/>
</dbReference>
<protein>
    <recommendedName>
        <fullName evidence="3 8">Carbamate kinase</fullName>
    </recommendedName>
</protein>
<dbReference type="FunFam" id="3.40.1160.10:FF:000007">
    <property type="entry name" value="Carbamate kinase"/>
    <property type="match status" value="1"/>
</dbReference>
<gene>
    <name evidence="11" type="primary">arcC1</name>
    <name evidence="11" type="ORF">ATZ99_10680</name>
</gene>
<dbReference type="PRINTS" id="PR01469">
    <property type="entry name" value="CARBMTKINASE"/>
</dbReference>
<evidence type="ECO:0000256" key="8">
    <source>
        <dbReference type="NCBIfam" id="TIGR00746"/>
    </source>
</evidence>
<sequence>MTKKRVVIALGGNAILQPGQKGTFESQLENIKITAKQLVSLVERGYQLLITHGNGPQVGQVYLQQKAAEKEGIPSMPLHACGAFTQGLLGYMIQQCLFNEMKKAGLKNNVATVVTQVLVSKDDPAFKNPTKPIGPFYSEDHAKKAMEEFGEVWKEDSGRGWRRVVPSPEPQTIIEIDAIKELLSKGTIVIASGGGGIPVFLDENGELKGIDAVIDKDLAAEKMAEEIDADIFVILTDVPYVAINYKKPDQKNLMNIKLEEMKKFYDEGHFKEGSMGPKVKAVLKFVENKKRTAVITSLDNALQAAEGIFGTVVSP</sequence>
<keyword evidence="6 9" id="KW-0418">Kinase</keyword>
<dbReference type="STRING" id="520767.ATZ99_10680"/>
<dbReference type="Pfam" id="PF00696">
    <property type="entry name" value="AA_kinase"/>
    <property type="match status" value="1"/>
</dbReference>
<evidence type="ECO:0000313" key="12">
    <source>
        <dbReference type="Proteomes" id="UP000075737"/>
    </source>
</evidence>
<dbReference type="GO" id="GO:0005829">
    <property type="term" value="C:cytosol"/>
    <property type="evidence" value="ECO:0007669"/>
    <property type="project" value="TreeGrafter"/>
</dbReference>
<dbReference type="NCBIfam" id="TIGR00746">
    <property type="entry name" value="arcC"/>
    <property type="match status" value="1"/>
</dbReference>
<dbReference type="CDD" id="cd04235">
    <property type="entry name" value="AAK_CK"/>
    <property type="match status" value="1"/>
</dbReference>
<keyword evidence="4" id="KW-0056">Arginine metabolism</keyword>
<dbReference type="PIRSF" id="PIRSF000723">
    <property type="entry name" value="Carbamate_kin"/>
    <property type="match status" value="1"/>
</dbReference>
<evidence type="ECO:0000256" key="9">
    <source>
        <dbReference type="PIRNR" id="PIRNR000723"/>
    </source>
</evidence>